<keyword evidence="3" id="KW-1185">Reference proteome</keyword>
<dbReference type="Proteomes" id="UP000594638">
    <property type="component" value="Unassembled WGS sequence"/>
</dbReference>
<comment type="caution">
    <text evidence="2">The sequence shown here is derived from an EMBL/GenBank/DDBJ whole genome shotgun (WGS) entry which is preliminary data.</text>
</comment>
<dbReference type="OrthoDB" id="1697732at2759"/>
<proteinExistence type="predicted"/>
<dbReference type="Gramene" id="OE9A068444T1">
    <property type="protein sequence ID" value="OE9A068444C1"/>
    <property type="gene ID" value="OE9A068444"/>
</dbReference>
<organism evidence="2 3">
    <name type="scientific">Olea europaea subsp. europaea</name>
    <dbReference type="NCBI Taxonomy" id="158383"/>
    <lineage>
        <taxon>Eukaryota</taxon>
        <taxon>Viridiplantae</taxon>
        <taxon>Streptophyta</taxon>
        <taxon>Embryophyta</taxon>
        <taxon>Tracheophyta</taxon>
        <taxon>Spermatophyta</taxon>
        <taxon>Magnoliopsida</taxon>
        <taxon>eudicotyledons</taxon>
        <taxon>Gunneridae</taxon>
        <taxon>Pentapetalae</taxon>
        <taxon>asterids</taxon>
        <taxon>lamiids</taxon>
        <taxon>Lamiales</taxon>
        <taxon>Oleaceae</taxon>
        <taxon>Oleeae</taxon>
        <taxon>Olea</taxon>
    </lineage>
</organism>
<reference evidence="2 3" key="1">
    <citation type="submission" date="2019-12" db="EMBL/GenBank/DDBJ databases">
        <authorList>
            <person name="Alioto T."/>
            <person name="Alioto T."/>
            <person name="Gomez Garrido J."/>
        </authorList>
    </citation>
    <scope>NUCLEOTIDE SEQUENCE [LARGE SCALE GENOMIC DNA]</scope>
</reference>
<name>A0A8S0SG09_OLEEU</name>
<feature type="region of interest" description="Disordered" evidence="1">
    <location>
        <begin position="12"/>
        <end position="68"/>
    </location>
</feature>
<protein>
    <submittedName>
        <fullName evidence="2">SDA1 homolog isoform X1</fullName>
    </submittedName>
</protein>
<accession>A0A8S0SG09</accession>
<dbReference type="EMBL" id="CACTIH010005425">
    <property type="protein sequence ID" value="CAA2991351.1"/>
    <property type="molecule type" value="Genomic_DNA"/>
</dbReference>
<evidence type="ECO:0000313" key="2">
    <source>
        <dbReference type="EMBL" id="CAA2991351.1"/>
    </source>
</evidence>
<dbReference type="AlphaFoldDB" id="A0A8S0SG09"/>
<feature type="compositionally biased region" description="Basic and acidic residues" evidence="1">
    <location>
        <begin position="12"/>
        <end position="21"/>
    </location>
</feature>
<evidence type="ECO:0000313" key="3">
    <source>
        <dbReference type="Proteomes" id="UP000594638"/>
    </source>
</evidence>
<gene>
    <name evidence="2" type="ORF">OLEA9_A068444</name>
</gene>
<feature type="compositionally biased region" description="Acidic residues" evidence="1">
    <location>
        <begin position="29"/>
        <end position="42"/>
    </location>
</feature>
<evidence type="ECO:0000256" key="1">
    <source>
        <dbReference type="SAM" id="MobiDB-lite"/>
    </source>
</evidence>
<sequence length="151" mass="17177">MMMMLALLKKDKEVSDSDDYNKAANQADDISDEHESDEDEELKENSTSLQEYDDRTAKDKKSKAQKRKFSDFDGEVNAACKSLRALKNLAGEKVGDAANNIYDGILSNEDFQRIKELKNKEETKIALAQRELRLQVETNLASRELMLRNLG</sequence>